<sequence>MKITVGYRQGISRPRTIESTVNNRKTATELSGTSTESGLGRGRRIRQSGLCEGLAIANADDELHAEGFCPTTPRETTTRRPQPLDSLRGFLPEEAAKSF</sequence>
<organism evidence="2 3">
    <name type="scientific">Lasius platythorax</name>
    <dbReference type="NCBI Taxonomy" id="488582"/>
    <lineage>
        <taxon>Eukaryota</taxon>
        <taxon>Metazoa</taxon>
        <taxon>Ecdysozoa</taxon>
        <taxon>Arthropoda</taxon>
        <taxon>Hexapoda</taxon>
        <taxon>Insecta</taxon>
        <taxon>Pterygota</taxon>
        <taxon>Neoptera</taxon>
        <taxon>Endopterygota</taxon>
        <taxon>Hymenoptera</taxon>
        <taxon>Apocrita</taxon>
        <taxon>Aculeata</taxon>
        <taxon>Formicoidea</taxon>
        <taxon>Formicidae</taxon>
        <taxon>Formicinae</taxon>
        <taxon>Lasius</taxon>
        <taxon>Lasius</taxon>
    </lineage>
</organism>
<feature type="compositionally biased region" description="Low complexity" evidence="1">
    <location>
        <begin position="70"/>
        <end position="81"/>
    </location>
</feature>
<accession>A0AAV2NX09</accession>
<dbReference type="Proteomes" id="UP001497644">
    <property type="component" value="Chromosome 5"/>
</dbReference>
<evidence type="ECO:0000256" key="1">
    <source>
        <dbReference type="SAM" id="MobiDB-lite"/>
    </source>
</evidence>
<reference evidence="2" key="1">
    <citation type="submission" date="2024-04" db="EMBL/GenBank/DDBJ databases">
        <authorList>
            <consortium name="Molecular Ecology Group"/>
        </authorList>
    </citation>
    <scope>NUCLEOTIDE SEQUENCE</scope>
</reference>
<gene>
    <name evidence="2" type="ORF">LPLAT_LOCUS10545</name>
</gene>
<evidence type="ECO:0000313" key="3">
    <source>
        <dbReference type="Proteomes" id="UP001497644"/>
    </source>
</evidence>
<protein>
    <submittedName>
        <fullName evidence="2">Uncharacterized protein</fullName>
    </submittedName>
</protein>
<feature type="region of interest" description="Disordered" evidence="1">
    <location>
        <begin position="66"/>
        <end position="99"/>
    </location>
</feature>
<feature type="compositionally biased region" description="Polar residues" evidence="1">
    <location>
        <begin position="21"/>
        <end position="37"/>
    </location>
</feature>
<dbReference type="AlphaFoldDB" id="A0AAV2NX09"/>
<evidence type="ECO:0000313" key="2">
    <source>
        <dbReference type="EMBL" id="CAL1685059.1"/>
    </source>
</evidence>
<dbReference type="EMBL" id="OZ034828">
    <property type="protein sequence ID" value="CAL1685059.1"/>
    <property type="molecule type" value="Genomic_DNA"/>
</dbReference>
<keyword evidence="3" id="KW-1185">Reference proteome</keyword>
<name>A0AAV2NX09_9HYME</name>
<feature type="region of interest" description="Disordered" evidence="1">
    <location>
        <begin position="21"/>
        <end position="41"/>
    </location>
</feature>
<proteinExistence type="predicted"/>